<dbReference type="Pfam" id="PF13356">
    <property type="entry name" value="Arm-DNA-bind_3"/>
    <property type="match status" value="1"/>
</dbReference>
<dbReference type="Gene3D" id="3.30.160.390">
    <property type="entry name" value="Integrase, DNA-binding domain"/>
    <property type="match status" value="1"/>
</dbReference>
<dbReference type="CDD" id="cd00801">
    <property type="entry name" value="INT_P4_C"/>
    <property type="match status" value="1"/>
</dbReference>
<dbReference type="SUPFAM" id="SSF56349">
    <property type="entry name" value="DNA breaking-rejoining enzymes"/>
    <property type="match status" value="1"/>
</dbReference>
<keyword evidence="8" id="KW-1185">Reference proteome</keyword>
<sequence>MAKVTPLSSTAVKQALSNSKVKESHANGKVHKLRDGDGLHLRIRPNGSMSWVLDYVQPFAKKRISISFGTYPEVSLAQARKKRTEAKELIAQDIDPKEHRDDKHREQTLAAKHTLKSVATDWFEIKKTTIAENTATSLWRKFENHVFPKLGHRPIDKILAPEAIEALKPLAAKGNLETTGKIIGHLNNVMNHAVNTGILHHNPLSGIRSAFQTPKATNMATIRPHELGKLMSDISYASIKLVTRCLLEWQLHTMTRPSESAKAQWSEIDFENKLWTIPAERMKMRLEHKVPLTPQTIEILARLKPISGDREHLFTSYMNHNTHCNVESANKALSRMGYKNKLVAHGLRALASTTLNEQGFDPDVIEAALSHVDKNEVRRAYNRAEYLERRRVLMCWWSEHIANSLNGNIDFSARINHLKVIGGSS</sequence>
<keyword evidence="2" id="KW-0229">DNA integration</keyword>
<dbReference type="Gene3D" id="1.10.443.10">
    <property type="entry name" value="Intergrase catalytic core"/>
    <property type="match status" value="1"/>
</dbReference>
<dbReference type="EMBL" id="VOLR01000017">
    <property type="protein sequence ID" value="TWX57876.1"/>
    <property type="molecule type" value="Genomic_DNA"/>
</dbReference>
<dbReference type="PANTHER" id="PTHR30629">
    <property type="entry name" value="PROPHAGE INTEGRASE"/>
    <property type="match status" value="1"/>
</dbReference>
<evidence type="ECO:0000313" key="9">
    <source>
        <dbReference type="Proteomes" id="UP000321917"/>
    </source>
</evidence>
<reference evidence="7 9" key="1">
    <citation type="submission" date="2019-07" db="EMBL/GenBank/DDBJ databases">
        <title>Genomes of sea-ice associated Colwellia species.</title>
        <authorList>
            <person name="Bowman J.P."/>
        </authorList>
    </citation>
    <scope>NUCLEOTIDE SEQUENCE [LARGE SCALE GENOMIC DNA]</scope>
    <source>
        <strain evidence="6 8">ACAM 607</strain>
        <strain evidence="7 9">IC036</strain>
    </source>
</reference>
<dbReference type="GO" id="GO:0015074">
    <property type="term" value="P:DNA integration"/>
    <property type="evidence" value="ECO:0007669"/>
    <property type="project" value="UniProtKB-KW"/>
</dbReference>
<evidence type="ECO:0000256" key="3">
    <source>
        <dbReference type="ARBA" id="ARBA00023125"/>
    </source>
</evidence>
<dbReference type="InterPro" id="IPR038488">
    <property type="entry name" value="Integrase_DNA-bd_sf"/>
</dbReference>
<dbReference type="GO" id="GO:0003677">
    <property type="term" value="F:DNA binding"/>
    <property type="evidence" value="ECO:0007669"/>
    <property type="project" value="UniProtKB-KW"/>
</dbReference>
<dbReference type="Gene3D" id="1.10.150.130">
    <property type="match status" value="1"/>
</dbReference>
<dbReference type="InterPro" id="IPR053876">
    <property type="entry name" value="Phage_int_M"/>
</dbReference>
<dbReference type="GO" id="GO:0006310">
    <property type="term" value="P:DNA recombination"/>
    <property type="evidence" value="ECO:0007669"/>
    <property type="project" value="UniProtKB-KW"/>
</dbReference>
<proteinExistence type="inferred from homology"/>
<dbReference type="Proteomes" id="UP000321525">
    <property type="component" value="Unassembled WGS sequence"/>
</dbReference>
<feature type="domain" description="Tyr recombinase" evidence="5">
    <location>
        <begin position="217"/>
        <end position="394"/>
    </location>
</feature>
<evidence type="ECO:0000313" key="8">
    <source>
        <dbReference type="Proteomes" id="UP000321525"/>
    </source>
</evidence>
<evidence type="ECO:0000256" key="1">
    <source>
        <dbReference type="ARBA" id="ARBA00008857"/>
    </source>
</evidence>
<name>A0A5C6QFK4_9GAMM</name>
<evidence type="ECO:0000256" key="4">
    <source>
        <dbReference type="ARBA" id="ARBA00023172"/>
    </source>
</evidence>
<dbReference type="InterPro" id="IPR013762">
    <property type="entry name" value="Integrase-like_cat_sf"/>
</dbReference>
<evidence type="ECO:0000256" key="2">
    <source>
        <dbReference type="ARBA" id="ARBA00022908"/>
    </source>
</evidence>
<dbReference type="InterPro" id="IPR011010">
    <property type="entry name" value="DNA_brk_join_enz"/>
</dbReference>
<dbReference type="PROSITE" id="PS51898">
    <property type="entry name" value="TYR_RECOMBINASE"/>
    <property type="match status" value="1"/>
</dbReference>
<protein>
    <submittedName>
        <fullName evidence="7">Tyrosine-type recombinase/integrase</fullName>
    </submittedName>
</protein>
<dbReference type="EMBL" id="VOLQ01000013">
    <property type="protein sequence ID" value="TWX67578.1"/>
    <property type="molecule type" value="Genomic_DNA"/>
</dbReference>
<dbReference type="InterPro" id="IPR025166">
    <property type="entry name" value="Integrase_DNA_bind_dom"/>
</dbReference>
<keyword evidence="3" id="KW-0238">DNA-binding</keyword>
<dbReference type="AlphaFoldDB" id="A0A5C6QFK4"/>
<keyword evidence="4" id="KW-0233">DNA recombination</keyword>
<dbReference type="RefSeq" id="WP_146799904.1">
    <property type="nucleotide sequence ID" value="NZ_VOLP01000016.1"/>
</dbReference>
<dbReference type="InterPro" id="IPR010998">
    <property type="entry name" value="Integrase_recombinase_N"/>
</dbReference>
<comment type="caution">
    <text evidence="7">The sequence shown here is derived from an EMBL/GenBank/DDBJ whole genome shotgun (WGS) entry which is preliminary data.</text>
</comment>
<dbReference type="Pfam" id="PF22022">
    <property type="entry name" value="Phage_int_M"/>
    <property type="match status" value="1"/>
</dbReference>
<dbReference type="InterPro" id="IPR002104">
    <property type="entry name" value="Integrase_catalytic"/>
</dbReference>
<comment type="similarity">
    <text evidence="1">Belongs to the 'phage' integrase family.</text>
</comment>
<dbReference type="Pfam" id="PF00589">
    <property type="entry name" value="Phage_integrase"/>
    <property type="match status" value="1"/>
</dbReference>
<dbReference type="InterPro" id="IPR050808">
    <property type="entry name" value="Phage_Integrase"/>
</dbReference>
<dbReference type="Proteomes" id="UP000321917">
    <property type="component" value="Unassembled WGS sequence"/>
</dbReference>
<evidence type="ECO:0000259" key="5">
    <source>
        <dbReference type="PROSITE" id="PS51898"/>
    </source>
</evidence>
<accession>A0A5C6QFK4</accession>
<evidence type="ECO:0000313" key="6">
    <source>
        <dbReference type="EMBL" id="TWX57876.1"/>
    </source>
</evidence>
<dbReference type="PANTHER" id="PTHR30629:SF6">
    <property type="entry name" value="PROPHAGE INTEGRASE INTA-RELATED"/>
    <property type="match status" value="1"/>
</dbReference>
<organism evidence="7 9">
    <name type="scientific">Colwellia hornerae</name>
    <dbReference type="NCBI Taxonomy" id="89402"/>
    <lineage>
        <taxon>Bacteria</taxon>
        <taxon>Pseudomonadati</taxon>
        <taxon>Pseudomonadota</taxon>
        <taxon>Gammaproteobacteria</taxon>
        <taxon>Alteromonadales</taxon>
        <taxon>Colwelliaceae</taxon>
        <taxon>Colwellia</taxon>
    </lineage>
</organism>
<evidence type="ECO:0000313" key="7">
    <source>
        <dbReference type="EMBL" id="TWX67578.1"/>
    </source>
</evidence>
<dbReference type="OrthoDB" id="9795573at2"/>
<gene>
    <name evidence="6" type="ORF">ESZ26_13005</name>
    <name evidence="7" type="ORF">ESZ27_08875</name>
</gene>